<evidence type="ECO:0000256" key="1">
    <source>
        <dbReference type="ARBA" id="ARBA00022603"/>
    </source>
</evidence>
<evidence type="ECO:0000256" key="4">
    <source>
        <dbReference type="HAMAP-Rule" id="MF_02217"/>
    </source>
</evidence>
<protein>
    <recommendedName>
        <fullName evidence="4">tRNA 5-hydroxyuridine methyltransferase</fullName>
        <ecNumber evidence="4">2.1.1.-</ecNumber>
    </recommendedName>
    <alternativeName>
        <fullName evidence="4">ho5U methyltransferase</fullName>
    </alternativeName>
</protein>
<keyword evidence="4" id="KW-0460">Magnesium</keyword>
<comment type="caution">
    <text evidence="5">The sequence shown here is derived from an EMBL/GenBank/DDBJ whole genome shotgun (WGS) entry which is preliminary data.</text>
</comment>
<dbReference type="GO" id="GO:0008171">
    <property type="term" value="F:O-methyltransferase activity"/>
    <property type="evidence" value="ECO:0007669"/>
    <property type="project" value="InterPro"/>
</dbReference>
<keyword evidence="1 4" id="KW-0489">Methyltransferase</keyword>
<feature type="binding site" evidence="4">
    <location>
        <position position="82"/>
    </location>
    <ligand>
        <name>S-adenosyl-L-methionine</name>
        <dbReference type="ChEBI" id="CHEBI:59789"/>
    </ligand>
</feature>
<evidence type="ECO:0000313" key="5">
    <source>
        <dbReference type="EMBL" id="GER69106.1"/>
    </source>
</evidence>
<dbReference type="SUPFAM" id="SSF53335">
    <property type="entry name" value="S-adenosyl-L-methionine-dependent methyltransferases"/>
    <property type="match status" value="1"/>
</dbReference>
<accession>A0A5J4J2B7</accession>
<dbReference type="InterPro" id="IPR043675">
    <property type="entry name" value="TrmR_methyltr"/>
</dbReference>
<dbReference type="Pfam" id="PF01596">
    <property type="entry name" value="Methyltransf_3"/>
    <property type="match status" value="1"/>
</dbReference>
<dbReference type="Gene3D" id="3.40.50.150">
    <property type="entry name" value="Vaccinia Virus protein VP39"/>
    <property type="match status" value="1"/>
</dbReference>
<evidence type="ECO:0000313" key="6">
    <source>
        <dbReference type="Proteomes" id="UP000391919"/>
    </source>
</evidence>
<feature type="binding site" evidence="4">
    <location>
        <position position="158"/>
    </location>
    <ligand>
        <name>Mg(2+)</name>
        <dbReference type="ChEBI" id="CHEBI:18420"/>
    </ligand>
</feature>
<feature type="binding site" evidence="4">
    <location>
        <position position="132"/>
    </location>
    <ligand>
        <name>S-adenosyl-L-methionine</name>
        <dbReference type="ChEBI" id="CHEBI:59789"/>
    </ligand>
</feature>
<keyword evidence="3 4" id="KW-0949">S-adenosyl-L-methionine</keyword>
<keyword evidence="6" id="KW-1185">Reference proteome</keyword>
<dbReference type="InterPro" id="IPR002935">
    <property type="entry name" value="SAM_O-MeTrfase"/>
</dbReference>
<dbReference type="GO" id="GO:0030488">
    <property type="term" value="P:tRNA methylation"/>
    <property type="evidence" value="ECO:0007669"/>
    <property type="project" value="UniProtKB-UniRule"/>
</dbReference>
<name>A0A5J4J2B7_9BACI</name>
<dbReference type="PANTHER" id="PTHR10509:SF14">
    <property type="entry name" value="CAFFEOYL-COA O-METHYLTRANSFERASE 3-RELATED"/>
    <property type="match status" value="1"/>
</dbReference>
<dbReference type="GO" id="GO:0008757">
    <property type="term" value="F:S-adenosylmethionine-dependent methyltransferase activity"/>
    <property type="evidence" value="ECO:0007669"/>
    <property type="project" value="TreeGrafter"/>
</dbReference>
<organism evidence="5 6">
    <name type="scientific">Weizmannia acidilactici</name>
    <dbReference type="NCBI Taxonomy" id="2607726"/>
    <lineage>
        <taxon>Bacteria</taxon>
        <taxon>Bacillati</taxon>
        <taxon>Bacillota</taxon>
        <taxon>Bacilli</taxon>
        <taxon>Bacillales</taxon>
        <taxon>Bacillaceae</taxon>
        <taxon>Heyndrickxia</taxon>
    </lineage>
</organism>
<dbReference type="PROSITE" id="PS51682">
    <property type="entry name" value="SAM_OMT_I"/>
    <property type="match status" value="1"/>
</dbReference>
<proteinExistence type="inferred from homology"/>
<keyword evidence="2 4" id="KW-0808">Transferase</keyword>
<dbReference type="CDD" id="cd02440">
    <property type="entry name" value="AdoMet_MTases"/>
    <property type="match status" value="1"/>
</dbReference>
<evidence type="ECO:0000256" key="2">
    <source>
        <dbReference type="ARBA" id="ARBA00022679"/>
    </source>
</evidence>
<feature type="binding site" evidence="4">
    <location>
        <position position="159"/>
    </location>
    <ligand>
        <name>Mg(2+)</name>
        <dbReference type="ChEBI" id="CHEBI:18420"/>
    </ligand>
</feature>
<dbReference type="GO" id="GO:0000287">
    <property type="term" value="F:magnesium ion binding"/>
    <property type="evidence" value="ECO:0007669"/>
    <property type="project" value="UniProtKB-UniRule"/>
</dbReference>
<sequence>MNSPVEAYIQSLFRKKNALFEEMERFAKEQHIPIMEPLGIETLCQVLRIQQPRKILEIGTAIGYSALRMADALPDAEIITIEREKGRYDQASDYFSRTPLSGRIRLLNGDALDGEIIEQVRELGPYGAIFIDAAKGQYRKFFDTYTPFLRENGCVYTDNVLFKGLVAETFIEKKQVNNLVRKIRQYNEWLMQHEQFITTIFPVGDGLAVSVKR</sequence>
<dbReference type="HAMAP" id="MF_02217">
    <property type="entry name" value="TrmR_methyltr"/>
    <property type="match status" value="1"/>
</dbReference>
<dbReference type="Proteomes" id="UP000391919">
    <property type="component" value="Unassembled WGS sequence"/>
</dbReference>
<evidence type="ECO:0000256" key="3">
    <source>
        <dbReference type="ARBA" id="ARBA00022691"/>
    </source>
</evidence>
<reference evidence="5 6" key="1">
    <citation type="submission" date="2019-09" db="EMBL/GenBank/DDBJ databases">
        <title>Draft genome sequence of Bacillus sp. JC-7.</title>
        <authorList>
            <person name="Tanaka N."/>
            <person name="Shiwa Y."/>
            <person name="Fujita N."/>
            <person name="Tanasupawat S."/>
        </authorList>
    </citation>
    <scope>NUCLEOTIDE SEQUENCE [LARGE SCALE GENOMIC DNA]</scope>
    <source>
        <strain evidence="5 6">JC-7</strain>
    </source>
</reference>
<keyword evidence="4" id="KW-0819">tRNA processing</keyword>
<dbReference type="InterPro" id="IPR029063">
    <property type="entry name" value="SAM-dependent_MTases_sf"/>
</dbReference>
<feature type="binding site" evidence="4">
    <location>
        <position position="35"/>
    </location>
    <ligand>
        <name>S-adenosyl-L-methionine</name>
        <dbReference type="ChEBI" id="CHEBI:59789"/>
    </ligand>
</feature>
<comment type="function">
    <text evidence="4">Catalyzes the methylation of 5-hydroxyuridine (ho5U) to form 5-methoxyuridine (mo5U) at position 34 in tRNAs.</text>
</comment>
<comment type="subunit">
    <text evidence="4">Homodimer.</text>
</comment>
<feature type="binding site" evidence="4">
    <location>
        <begin position="110"/>
        <end position="111"/>
    </location>
    <ligand>
        <name>S-adenosyl-L-methionine</name>
        <dbReference type="ChEBI" id="CHEBI:59789"/>
    </ligand>
</feature>
<dbReference type="EC" id="2.1.1.-" evidence="4"/>
<dbReference type="GO" id="GO:0016300">
    <property type="term" value="F:tRNA (uridine) methyltransferase activity"/>
    <property type="evidence" value="ECO:0007669"/>
    <property type="project" value="UniProtKB-UniRule"/>
</dbReference>
<dbReference type="InterPro" id="IPR050362">
    <property type="entry name" value="Cation-dep_OMT"/>
</dbReference>
<gene>
    <name evidence="4" type="primary">trmR</name>
    <name evidence="5" type="ORF">BpJC7_04090</name>
</gene>
<feature type="binding site" evidence="4">
    <location>
        <position position="65"/>
    </location>
    <ligand>
        <name>S-adenosyl-L-methionine</name>
        <dbReference type="ChEBI" id="CHEBI:59789"/>
    </ligand>
</feature>
<dbReference type="AlphaFoldDB" id="A0A5J4J2B7"/>
<comment type="catalytic activity">
    <reaction evidence="4">
        <text>5-hydroxyuridine(34) in tRNA + S-adenosyl-L-methionine = 5-methoxyuridine(34) in tRNA + S-adenosyl-L-homocysteine + H(+)</text>
        <dbReference type="Rhea" id="RHEA:60524"/>
        <dbReference type="Rhea" id="RHEA-COMP:13381"/>
        <dbReference type="Rhea" id="RHEA-COMP:15591"/>
        <dbReference type="ChEBI" id="CHEBI:15378"/>
        <dbReference type="ChEBI" id="CHEBI:57856"/>
        <dbReference type="ChEBI" id="CHEBI:59789"/>
        <dbReference type="ChEBI" id="CHEBI:136877"/>
        <dbReference type="ChEBI" id="CHEBI:143860"/>
    </reaction>
</comment>
<keyword evidence="4" id="KW-0479">Metal-binding</keyword>
<dbReference type="EMBL" id="BKZQ01000004">
    <property type="protein sequence ID" value="GER69106.1"/>
    <property type="molecule type" value="Genomic_DNA"/>
</dbReference>
<comment type="similarity">
    <text evidence="4">Belongs to the class I-like SAM-binding methyltransferase superfamily. Cation-dependent O-methyltransferase family.</text>
</comment>
<feature type="binding site" evidence="4">
    <location>
        <position position="132"/>
    </location>
    <ligand>
        <name>Mg(2+)</name>
        <dbReference type="ChEBI" id="CHEBI:18420"/>
    </ligand>
</feature>
<dbReference type="PANTHER" id="PTHR10509">
    <property type="entry name" value="O-METHYLTRANSFERASE-RELATED"/>
    <property type="match status" value="1"/>
</dbReference>
<dbReference type="RefSeq" id="WP_151705814.1">
    <property type="nucleotide sequence ID" value="NZ_BKZQ01000004.1"/>
</dbReference>